<sequence length="227" mass="24755">PSGKPFMWILFPLLCTLSPRRSDTGGLRGEIAHSGDTWRGSPLPVAYRGDHRPVTVCHSGFVPSCPRAGRLSEKGRPVMSSDRLTGDRAISCMAGTREKTDCRGVKRGRRGEKCRGGIQSTLRGNVKEVISADPDQVWSGRGIKAAAGSLFVKAGEEAEGHELSGWERMENGGRFTRNQWVPQSLFTSDPAGMVPCISPRSSSGFVVGVMGSDLQHRSVMRRLRYNK</sequence>
<evidence type="ECO:0000313" key="1">
    <source>
        <dbReference type="EMBL" id="KAI4807692.1"/>
    </source>
</evidence>
<keyword evidence="2" id="KW-1185">Reference proteome</keyword>
<name>A0ACB9W5C2_CHAAC</name>
<protein>
    <submittedName>
        <fullName evidence="1">Uncharacterized protein</fullName>
    </submittedName>
</protein>
<feature type="non-terminal residue" evidence="1">
    <location>
        <position position="227"/>
    </location>
</feature>
<evidence type="ECO:0000313" key="2">
    <source>
        <dbReference type="Proteomes" id="UP001057452"/>
    </source>
</evidence>
<comment type="caution">
    <text evidence="1">The sequence shown here is derived from an EMBL/GenBank/DDBJ whole genome shotgun (WGS) entry which is preliminary data.</text>
</comment>
<feature type="non-terminal residue" evidence="1">
    <location>
        <position position="1"/>
    </location>
</feature>
<proteinExistence type="predicted"/>
<gene>
    <name evidence="1" type="ORF">KUCAC02_027483</name>
</gene>
<reference evidence="1" key="1">
    <citation type="submission" date="2022-05" db="EMBL/GenBank/DDBJ databases">
        <title>Chromosome-level genome of Chaenocephalus aceratus.</title>
        <authorList>
            <person name="Park H."/>
        </authorList>
    </citation>
    <scope>NUCLEOTIDE SEQUENCE</scope>
    <source>
        <strain evidence="1">KU_202001</strain>
    </source>
</reference>
<dbReference type="Proteomes" id="UP001057452">
    <property type="component" value="Chromosome 19"/>
</dbReference>
<dbReference type="EMBL" id="CM043803">
    <property type="protein sequence ID" value="KAI4807692.1"/>
    <property type="molecule type" value="Genomic_DNA"/>
</dbReference>
<accession>A0ACB9W5C2</accession>
<organism evidence="1 2">
    <name type="scientific">Chaenocephalus aceratus</name>
    <name type="common">Blackfin icefish</name>
    <name type="synonym">Chaenichthys aceratus</name>
    <dbReference type="NCBI Taxonomy" id="36190"/>
    <lineage>
        <taxon>Eukaryota</taxon>
        <taxon>Metazoa</taxon>
        <taxon>Chordata</taxon>
        <taxon>Craniata</taxon>
        <taxon>Vertebrata</taxon>
        <taxon>Euteleostomi</taxon>
        <taxon>Actinopterygii</taxon>
        <taxon>Neopterygii</taxon>
        <taxon>Teleostei</taxon>
        <taxon>Neoteleostei</taxon>
        <taxon>Acanthomorphata</taxon>
        <taxon>Eupercaria</taxon>
        <taxon>Perciformes</taxon>
        <taxon>Notothenioidei</taxon>
        <taxon>Channichthyidae</taxon>
        <taxon>Chaenocephalus</taxon>
    </lineage>
</organism>